<evidence type="ECO:0000313" key="2">
    <source>
        <dbReference type="Proteomes" id="UP001072034"/>
    </source>
</evidence>
<dbReference type="RefSeq" id="WP_043564155.1">
    <property type="nucleotide sequence ID" value="NZ_CP124548.1"/>
</dbReference>
<protein>
    <submittedName>
        <fullName evidence="1">DUF2191 domain-containing protein</fullName>
    </submittedName>
</protein>
<comment type="caution">
    <text evidence="1">The sequence shown here is derived from an EMBL/GenBank/DDBJ whole genome shotgun (WGS) entry which is preliminary data.</text>
</comment>
<keyword evidence="2" id="KW-1185">Reference proteome</keyword>
<accession>A0ABT4I692</accession>
<reference evidence="1" key="1">
    <citation type="submission" date="2022-10" db="EMBL/GenBank/DDBJ databases">
        <title>Genome sequence of Actinomyces israelii ATCC 10048.</title>
        <authorList>
            <person name="Watt R.M."/>
            <person name="Tong W.M."/>
        </authorList>
    </citation>
    <scope>NUCLEOTIDE SEQUENCE</scope>
    <source>
        <strain evidence="1">ATCC 10048</strain>
    </source>
</reference>
<evidence type="ECO:0000313" key="1">
    <source>
        <dbReference type="EMBL" id="MCZ0857241.1"/>
    </source>
</evidence>
<gene>
    <name evidence="1" type="ORF">OHJ16_04190</name>
</gene>
<proteinExistence type="predicted"/>
<dbReference type="Proteomes" id="UP001072034">
    <property type="component" value="Unassembled WGS sequence"/>
</dbReference>
<name>A0ABT4I692_9ACTO</name>
<dbReference type="EMBL" id="JAPTMY010000006">
    <property type="protein sequence ID" value="MCZ0857241.1"/>
    <property type="molecule type" value="Genomic_DNA"/>
</dbReference>
<organism evidence="1 2">
    <name type="scientific">Actinomyces israelii</name>
    <dbReference type="NCBI Taxonomy" id="1659"/>
    <lineage>
        <taxon>Bacteria</taxon>
        <taxon>Bacillati</taxon>
        <taxon>Actinomycetota</taxon>
        <taxon>Actinomycetes</taxon>
        <taxon>Actinomycetales</taxon>
        <taxon>Actinomycetaceae</taxon>
        <taxon>Actinomyces</taxon>
    </lineage>
</organism>
<sequence>MRTTLEIDDRVLAVARERARREGVSLGRAVSDLALRGAGGGTWAASRRGVPLFTPRAGESAPVVTPETVERYRDGEE</sequence>